<protein>
    <submittedName>
        <fullName evidence="1">Uncharacterized protein</fullName>
    </submittedName>
</protein>
<reference evidence="1" key="1">
    <citation type="submission" date="2021-01" db="EMBL/GenBank/DDBJ databases">
        <authorList>
            <consortium name="Genoscope - CEA"/>
            <person name="William W."/>
        </authorList>
    </citation>
    <scope>NUCLEOTIDE SEQUENCE</scope>
</reference>
<organism evidence="1 2">
    <name type="scientific">Paramecium sonneborni</name>
    <dbReference type="NCBI Taxonomy" id="65129"/>
    <lineage>
        <taxon>Eukaryota</taxon>
        <taxon>Sar</taxon>
        <taxon>Alveolata</taxon>
        <taxon>Ciliophora</taxon>
        <taxon>Intramacronucleata</taxon>
        <taxon>Oligohymenophorea</taxon>
        <taxon>Peniculida</taxon>
        <taxon>Parameciidae</taxon>
        <taxon>Paramecium</taxon>
    </lineage>
</organism>
<keyword evidence="2" id="KW-1185">Reference proteome</keyword>
<name>A0A8S1NPX8_9CILI</name>
<dbReference type="AlphaFoldDB" id="A0A8S1NPX8"/>
<dbReference type="EMBL" id="CAJJDN010000057">
    <property type="protein sequence ID" value="CAD8091175.1"/>
    <property type="molecule type" value="Genomic_DNA"/>
</dbReference>
<sequence>MPFKFCQHQKITYTQKDDLIYIALNKQRQKPYEWGFSHISSVNYFWIMAWIKIINFTSQSSLKIKFTDFNFFQIDWLKQNHKINVEEVGDDHCMKRKAIVSQEIDIF</sequence>
<evidence type="ECO:0000313" key="2">
    <source>
        <dbReference type="Proteomes" id="UP000692954"/>
    </source>
</evidence>
<dbReference type="OrthoDB" id="540503at2759"/>
<comment type="caution">
    <text evidence="1">The sequence shown here is derived from an EMBL/GenBank/DDBJ whole genome shotgun (WGS) entry which is preliminary data.</text>
</comment>
<evidence type="ECO:0000313" key="1">
    <source>
        <dbReference type="EMBL" id="CAD8091175.1"/>
    </source>
</evidence>
<accession>A0A8S1NPX8</accession>
<proteinExistence type="predicted"/>
<gene>
    <name evidence="1" type="ORF">PSON_ATCC_30995.1.T0570119</name>
</gene>
<dbReference type="Proteomes" id="UP000692954">
    <property type="component" value="Unassembled WGS sequence"/>
</dbReference>